<keyword evidence="1" id="KW-1133">Transmembrane helix</keyword>
<comment type="caution">
    <text evidence="2">The sequence shown here is derived from an EMBL/GenBank/DDBJ whole genome shotgun (WGS) entry which is preliminary data.</text>
</comment>
<dbReference type="Proteomes" id="UP000242188">
    <property type="component" value="Unassembled WGS sequence"/>
</dbReference>
<evidence type="ECO:0000313" key="2">
    <source>
        <dbReference type="EMBL" id="OWF48486.1"/>
    </source>
</evidence>
<feature type="transmembrane region" description="Helical" evidence="1">
    <location>
        <begin position="15"/>
        <end position="38"/>
    </location>
</feature>
<name>A0A210QIH8_MIZYE</name>
<feature type="transmembrane region" description="Helical" evidence="1">
    <location>
        <begin position="44"/>
        <end position="67"/>
    </location>
</feature>
<accession>A0A210QIH8</accession>
<sequence length="150" mass="16533">MPVELARTNYDKANCLCGIFMLSILLVVGIVLMVLAAIEKIPDLYVIGGIFLFFDIAGFTVMLVVLLRPVYRLRQIETDTQVPESQINEAIRRSKLSLNSQNTTDMLHSTSFSAASLQGSDVLIDVKSRMGSATGEKKGVSFYLKGLNEK</sequence>
<organism evidence="2 3">
    <name type="scientific">Mizuhopecten yessoensis</name>
    <name type="common">Japanese scallop</name>
    <name type="synonym">Patinopecten yessoensis</name>
    <dbReference type="NCBI Taxonomy" id="6573"/>
    <lineage>
        <taxon>Eukaryota</taxon>
        <taxon>Metazoa</taxon>
        <taxon>Spiralia</taxon>
        <taxon>Lophotrochozoa</taxon>
        <taxon>Mollusca</taxon>
        <taxon>Bivalvia</taxon>
        <taxon>Autobranchia</taxon>
        <taxon>Pteriomorphia</taxon>
        <taxon>Pectinida</taxon>
        <taxon>Pectinoidea</taxon>
        <taxon>Pectinidae</taxon>
        <taxon>Mizuhopecten</taxon>
    </lineage>
</organism>
<proteinExistence type="predicted"/>
<keyword evidence="1" id="KW-0812">Transmembrane</keyword>
<evidence type="ECO:0000256" key="1">
    <source>
        <dbReference type="SAM" id="Phobius"/>
    </source>
</evidence>
<dbReference type="EMBL" id="NEDP02003531">
    <property type="protein sequence ID" value="OWF48486.1"/>
    <property type="molecule type" value="Genomic_DNA"/>
</dbReference>
<reference evidence="2 3" key="1">
    <citation type="journal article" date="2017" name="Nat. Ecol. Evol.">
        <title>Scallop genome provides insights into evolution of bilaterian karyotype and development.</title>
        <authorList>
            <person name="Wang S."/>
            <person name="Zhang J."/>
            <person name="Jiao W."/>
            <person name="Li J."/>
            <person name="Xun X."/>
            <person name="Sun Y."/>
            <person name="Guo X."/>
            <person name="Huan P."/>
            <person name="Dong B."/>
            <person name="Zhang L."/>
            <person name="Hu X."/>
            <person name="Sun X."/>
            <person name="Wang J."/>
            <person name="Zhao C."/>
            <person name="Wang Y."/>
            <person name="Wang D."/>
            <person name="Huang X."/>
            <person name="Wang R."/>
            <person name="Lv J."/>
            <person name="Li Y."/>
            <person name="Zhang Z."/>
            <person name="Liu B."/>
            <person name="Lu W."/>
            <person name="Hui Y."/>
            <person name="Liang J."/>
            <person name="Zhou Z."/>
            <person name="Hou R."/>
            <person name="Li X."/>
            <person name="Liu Y."/>
            <person name="Li H."/>
            <person name="Ning X."/>
            <person name="Lin Y."/>
            <person name="Zhao L."/>
            <person name="Xing Q."/>
            <person name="Dou J."/>
            <person name="Li Y."/>
            <person name="Mao J."/>
            <person name="Guo H."/>
            <person name="Dou H."/>
            <person name="Li T."/>
            <person name="Mu C."/>
            <person name="Jiang W."/>
            <person name="Fu Q."/>
            <person name="Fu X."/>
            <person name="Miao Y."/>
            <person name="Liu J."/>
            <person name="Yu Q."/>
            <person name="Li R."/>
            <person name="Liao H."/>
            <person name="Li X."/>
            <person name="Kong Y."/>
            <person name="Jiang Z."/>
            <person name="Chourrout D."/>
            <person name="Li R."/>
            <person name="Bao Z."/>
        </authorList>
    </citation>
    <scope>NUCLEOTIDE SEQUENCE [LARGE SCALE GENOMIC DNA]</scope>
    <source>
        <strain evidence="2 3">PY_sf001</strain>
    </source>
</reference>
<evidence type="ECO:0000313" key="3">
    <source>
        <dbReference type="Proteomes" id="UP000242188"/>
    </source>
</evidence>
<gene>
    <name evidence="2" type="ORF">KP79_PYT05893</name>
</gene>
<dbReference type="AlphaFoldDB" id="A0A210QIH8"/>
<keyword evidence="1" id="KW-0472">Membrane</keyword>
<protein>
    <submittedName>
        <fullName evidence="2">Uncharacterized protein</fullName>
    </submittedName>
</protein>
<keyword evidence="3" id="KW-1185">Reference proteome</keyword>